<evidence type="ECO:0000313" key="2">
    <source>
        <dbReference type="Proteomes" id="UP000036356"/>
    </source>
</evidence>
<dbReference type="Proteomes" id="UP000036356">
    <property type="component" value="Unassembled WGS sequence"/>
</dbReference>
<protein>
    <submittedName>
        <fullName evidence="1">Uncharacterized protein</fullName>
    </submittedName>
</protein>
<dbReference type="STRING" id="476652.DEAC_c36560"/>
<dbReference type="PATRIC" id="fig|476652.3.peg.3856"/>
<accession>A0A0J1FLQ3</accession>
<organism evidence="1 2">
    <name type="scientific">Desulfosporosinus acididurans</name>
    <dbReference type="NCBI Taxonomy" id="476652"/>
    <lineage>
        <taxon>Bacteria</taxon>
        <taxon>Bacillati</taxon>
        <taxon>Bacillota</taxon>
        <taxon>Clostridia</taxon>
        <taxon>Eubacteriales</taxon>
        <taxon>Desulfitobacteriaceae</taxon>
        <taxon>Desulfosporosinus</taxon>
    </lineage>
</organism>
<keyword evidence="2" id="KW-1185">Reference proteome</keyword>
<comment type="caution">
    <text evidence="1">The sequence shown here is derived from an EMBL/GenBank/DDBJ whole genome shotgun (WGS) entry which is preliminary data.</text>
</comment>
<reference evidence="1 2" key="1">
    <citation type="submission" date="2015-06" db="EMBL/GenBank/DDBJ databases">
        <title>Draft genome of the moderately acidophilic sulfate reducer Candidatus Desulfosporosinus acididurans strain M1.</title>
        <authorList>
            <person name="Poehlein A."/>
            <person name="Petzsch P."/>
            <person name="Johnson B.D."/>
            <person name="Schloemann M."/>
            <person name="Daniel R."/>
            <person name="Muehling M."/>
        </authorList>
    </citation>
    <scope>NUCLEOTIDE SEQUENCE [LARGE SCALE GENOMIC DNA]</scope>
    <source>
        <strain evidence="1 2">M1</strain>
    </source>
</reference>
<dbReference type="AlphaFoldDB" id="A0A0J1FLQ3"/>
<name>A0A0J1FLQ3_9FIRM</name>
<dbReference type="EMBL" id="LDZY01000014">
    <property type="protein sequence ID" value="KLU64454.1"/>
    <property type="molecule type" value="Genomic_DNA"/>
</dbReference>
<gene>
    <name evidence="1" type="ORF">DEAC_c36560</name>
</gene>
<proteinExistence type="predicted"/>
<evidence type="ECO:0000313" key="1">
    <source>
        <dbReference type="EMBL" id="KLU64454.1"/>
    </source>
</evidence>
<dbReference type="RefSeq" id="WP_047811438.1">
    <property type="nucleotide sequence ID" value="NZ_LDZY01000014.1"/>
</dbReference>
<sequence>MLFEKLIQENNIWDAHIVAKNMFNRNLGRTDDFLQFFNFALSVAAYPIESDTRRFFAKEAETAMTVFSENVEISDETLAVIVDARKRLFKIVQELSDIDTKKAEESLVERRKRNEASLKCFIEIKGKMFNTKKQSDFDSLLAQLAKVESSIAKDAFTDEQQALYDSLTKDFSQLVSNKMEELAHFSNVEYNKAALTNFQAAFNAFRDNESKYTGSESQLFTLVSRKLFSYDASRLFSETLIYYNHVYSYIFGKLNDDGKFRLTQYSIDAEKVRR</sequence>